<evidence type="ECO:0000313" key="6">
    <source>
        <dbReference type="EMBL" id="PVE04346.1"/>
    </source>
</evidence>
<dbReference type="InterPro" id="IPR003959">
    <property type="entry name" value="ATPase_AAA_core"/>
</dbReference>
<dbReference type="GO" id="GO:0016887">
    <property type="term" value="F:ATP hydrolysis activity"/>
    <property type="evidence" value="ECO:0007669"/>
    <property type="project" value="InterPro"/>
</dbReference>
<dbReference type="AlphaFoldDB" id="A0A2T7SQR6"/>
<dbReference type="STRING" id="1440053.GCA_000718095_04292"/>
<evidence type="ECO:0000259" key="5">
    <source>
        <dbReference type="SMART" id="SM00382"/>
    </source>
</evidence>
<dbReference type="PANTHER" id="PTHR42960">
    <property type="entry name" value="YCF46 PROTEIN"/>
    <property type="match status" value="1"/>
</dbReference>
<dbReference type="Gene3D" id="1.10.8.60">
    <property type="match status" value="1"/>
</dbReference>
<evidence type="ECO:0000256" key="1">
    <source>
        <dbReference type="ARBA" id="ARBA00022741"/>
    </source>
</evidence>
<protein>
    <recommendedName>
        <fullName evidence="4">Uncharacterized AAA domain-containing protein ycf46</fullName>
    </recommendedName>
</protein>
<keyword evidence="1" id="KW-0547">Nucleotide-binding</keyword>
<comment type="similarity">
    <text evidence="3">Belongs to the AAA ATPase family. Highly divergent.</text>
</comment>
<dbReference type="EMBL" id="AZSP01000342">
    <property type="protein sequence ID" value="PVE05216.1"/>
    <property type="molecule type" value="Genomic_DNA"/>
</dbReference>
<evidence type="ECO:0000256" key="2">
    <source>
        <dbReference type="ARBA" id="ARBA00022840"/>
    </source>
</evidence>
<name>A0A2T7SQR6_9ACTN</name>
<dbReference type="InterPro" id="IPR003593">
    <property type="entry name" value="AAA+_ATPase"/>
</dbReference>
<evidence type="ECO:0000256" key="3">
    <source>
        <dbReference type="ARBA" id="ARBA00038088"/>
    </source>
</evidence>
<keyword evidence="8" id="KW-1185">Reference proteome</keyword>
<dbReference type="SUPFAM" id="SSF52540">
    <property type="entry name" value="P-loop containing nucleoside triphosphate hydrolases"/>
    <property type="match status" value="1"/>
</dbReference>
<accession>A0A2T7SQR6</accession>
<proteinExistence type="inferred from homology"/>
<dbReference type="Pfam" id="PF00004">
    <property type="entry name" value="AAA"/>
    <property type="match status" value="1"/>
</dbReference>
<dbReference type="Gene3D" id="3.40.50.300">
    <property type="entry name" value="P-loop containing nucleotide triphosphate hydrolases"/>
    <property type="match status" value="1"/>
</dbReference>
<comment type="caution">
    <text evidence="7">The sequence shown here is derived from an EMBL/GenBank/DDBJ whole genome shotgun (WGS) entry which is preliminary data.</text>
</comment>
<dbReference type="SMART" id="SM00382">
    <property type="entry name" value="AAA"/>
    <property type="match status" value="1"/>
</dbReference>
<organism evidence="7 8">
    <name type="scientific">Streptomyces scopuliridis RB72</name>
    <dbReference type="NCBI Taxonomy" id="1440053"/>
    <lineage>
        <taxon>Bacteria</taxon>
        <taxon>Bacillati</taxon>
        <taxon>Actinomycetota</taxon>
        <taxon>Actinomycetes</taxon>
        <taxon>Kitasatosporales</taxon>
        <taxon>Streptomycetaceae</taxon>
        <taxon>Streptomyces</taxon>
    </lineage>
</organism>
<dbReference type="PANTHER" id="PTHR42960:SF1">
    <property type="entry name" value="YCF46 PROTEIN"/>
    <property type="match status" value="1"/>
</dbReference>
<sequence>MPNYRECRDDLDNYLTARVPVIGLRTIEQPRALRLVKEIAAQPRRSALPFWIYTRATGLRDLRSNATVQDDRSLTGAMEFAAAQFSSRPNATLVLVDPDDLDTDTPFTRHVAELARLADANAGSLVLITDKPIWSGLQRLGMSLQLELPDPDEMYTTIHGFLADHHGVVPIAWTEEDARRAAEFLQGVTEGEAVNLMATLVAKGSVEKDDVLALARSKDRIFSDLAGLERIHLKSEEDYGIGGLTNLRDWLRRKHQLMHSDLRGTGLRPPRGALLVGVPGCGKSLSAKAIASQWRLPLYRLDMASIHGKYLGESEGRMREALETADRVAPCILWIDEIEKGLAGSHDMSGVPQRIIGQFLFWLQESDSRAFVVATANDVRSLPPELLRKGRFDELFFVDLPDAQDRKEIIQLYYRRYVKAEPAPDRLDLLVDLSDGFAGSDIEAALHDVGAELHLRGDDPQGLDPSFVEDTFANASPMSRTNPEQIEEIRSWGRDRAVPAGRSLTTAAPGTAGPSRRVVFMGD</sequence>
<reference evidence="7 8" key="1">
    <citation type="submission" date="2013-12" db="EMBL/GenBank/DDBJ databases">
        <title>Annotated genome of Streptomyces scopuliridis.</title>
        <authorList>
            <person name="Olson J.B."/>
        </authorList>
    </citation>
    <scope>NUCLEOTIDE SEQUENCE [LARGE SCALE GENOMIC DNA]</scope>
    <source>
        <strain evidence="7 8">RB72</strain>
    </source>
</reference>
<dbReference type="GeneID" id="95543069"/>
<dbReference type="InterPro" id="IPR027417">
    <property type="entry name" value="P-loop_NTPase"/>
</dbReference>
<dbReference type="RefSeq" id="WP_030353300.1">
    <property type="nucleotide sequence ID" value="NZ_AZSP01000342.1"/>
</dbReference>
<evidence type="ECO:0000313" key="8">
    <source>
        <dbReference type="Proteomes" id="UP000245992"/>
    </source>
</evidence>
<dbReference type="Proteomes" id="UP000245992">
    <property type="component" value="Unassembled WGS sequence"/>
</dbReference>
<dbReference type="EMBL" id="AZSP01000391">
    <property type="protein sequence ID" value="PVE04346.1"/>
    <property type="molecule type" value="Genomic_DNA"/>
</dbReference>
<evidence type="ECO:0000313" key="7">
    <source>
        <dbReference type="EMBL" id="PVE05216.1"/>
    </source>
</evidence>
<feature type="domain" description="AAA+ ATPase" evidence="5">
    <location>
        <begin position="269"/>
        <end position="402"/>
    </location>
</feature>
<gene>
    <name evidence="7" type="ORF">Y717_02245</name>
    <name evidence="6" type="ORF">Y717_12625</name>
</gene>
<evidence type="ECO:0000256" key="4">
    <source>
        <dbReference type="ARBA" id="ARBA00040480"/>
    </source>
</evidence>
<dbReference type="InterPro" id="IPR052381">
    <property type="entry name" value="AAA_domain_protein"/>
</dbReference>
<dbReference type="OrthoDB" id="9809379at2"/>
<keyword evidence="2" id="KW-0067">ATP-binding</keyword>
<dbReference type="GO" id="GO:0005524">
    <property type="term" value="F:ATP binding"/>
    <property type="evidence" value="ECO:0007669"/>
    <property type="project" value="UniProtKB-KW"/>
</dbReference>